<dbReference type="CDD" id="cd22593">
    <property type="entry name" value="Kunitz_conkunitzin"/>
    <property type="match status" value="1"/>
</dbReference>
<reference evidence="3" key="2">
    <citation type="submission" date="2016-11" db="UniProtKB">
        <authorList>
            <consortium name="WormBaseParasite"/>
        </authorList>
    </citation>
    <scope>IDENTIFICATION</scope>
</reference>
<dbReference type="PANTHER" id="PTHR46339">
    <property type="entry name" value="PROTEIN CBG15282-RELATED"/>
    <property type="match status" value="1"/>
</dbReference>
<dbReference type="SUPFAM" id="SSF57362">
    <property type="entry name" value="BPTI-like"/>
    <property type="match status" value="3"/>
</dbReference>
<sequence length="264" mass="29824">MKCLPDKNSDRSMSCPEKFWCHIGATEHSWYCCPRIKERCHLTPTNGYGSAKIQRFWYDWKSSTCKQLIYAGYGGNENNFQTKTDCEKACLGKQPPASSLAYSSFSNNFDIGNQKYSINEQQKIIQNATLNPCELIPDRGTSVTGISPSYRWYFDIAADRCIQFNYLGTAGNANNFETNHICLDICGIGNTSDVNICLHPKVPGTGPYKIPRFYYDARNNACKQFVYTGFGGNNNRFAKHQQCSEICLNSGKKSKNTSSFNDER</sequence>
<feature type="domain" description="BPTI/Kunitz inhibitor" evidence="1">
    <location>
        <begin position="40"/>
        <end position="90"/>
    </location>
</feature>
<dbReference type="PANTHER" id="PTHR46339:SF9">
    <property type="entry name" value="BPTI_KUNITZ INHIBITOR DOMAIN-CONTAINING PROTEIN"/>
    <property type="match status" value="1"/>
</dbReference>
<evidence type="ECO:0000259" key="1">
    <source>
        <dbReference type="PROSITE" id="PS50279"/>
    </source>
</evidence>
<proteinExistence type="predicted"/>
<dbReference type="GO" id="GO:0004867">
    <property type="term" value="F:serine-type endopeptidase inhibitor activity"/>
    <property type="evidence" value="ECO:0007669"/>
    <property type="project" value="InterPro"/>
</dbReference>
<keyword evidence="2" id="KW-1185">Reference proteome</keyword>
<dbReference type="Proteomes" id="UP000095285">
    <property type="component" value="Unassembled WGS sequence"/>
</dbReference>
<dbReference type="CDD" id="cd00109">
    <property type="entry name" value="Kunitz-type"/>
    <property type="match status" value="1"/>
</dbReference>
<accession>A0A1I7V5L1</accession>
<organism evidence="2 3">
    <name type="scientific">Loa loa</name>
    <name type="common">Eye worm</name>
    <name type="synonym">Filaria loa</name>
    <dbReference type="NCBI Taxonomy" id="7209"/>
    <lineage>
        <taxon>Eukaryota</taxon>
        <taxon>Metazoa</taxon>
        <taxon>Ecdysozoa</taxon>
        <taxon>Nematoda</taxon>
        <taxon>Chromadorea</taxon>
        <taxon>Rhabditida</taxon>
        <taxon>Spirurina</taxon>
        <taxon>Spiruromorpha</taxon>
        <taxon>Filarioidea</taxon>
        <taxon>Onchocercidae</taxon>
        <taxon>Loa</taxon>
    </lineage>
</organism>
<dbReference type="AlphaFoldDB" id="A0A1I7V5L1"/>
<dbReference type="Gene3D" id="4.10.410.10">
    <property type="entry name" value="Pancreatic trypsin inhibitor Kunitz domain"/>
    <property type="match status" value="3"/>
</dbReference>
<dbReference type="SMART" id="SM00131">
    <property type="entry name" value="KU"/>
    <property type="match status" value="3"/>
</dbReference>
<dbReference type="InterPro" id="IPR036880">
    <property type="entry name" value="Kunitz_BPTI_sf"/>
</dbReference>
<dbReference type="STRING" id="7209.A0A1I7V5L1"/>
<dbReference type="InterPro" id="IPR002223">
    <property type="entry name" value="Kunitz_BPTI"/>
</dbReference>
<dbReference type="InterPro" id="IPR053014">
    <property type="entry name" value="Cuticle_assoc_divergent"/>
</dbReference>
<dbReference type="PROSITE" id="PS50279">
    <property type="entry name" value="BPTI_KUNITZ_2"/>
    <property type="match status" value="3"/>
</dbReference>
<dbReference type="WBParaSite" id="EN70_10127">
    <property type="protein sequence ID" value="EN70_10127"/>
    <property type="gene ID" value="EN70_10127"/>
</dbReference>
<evidence type="ECO:0000313" key="2">
    <source>
        <dbReference type="Proteomes" id="UP000095285"/>
    </source>
</evidence>
<name>A0A1I7V5L1_LOALO</name>
<feature type="domain" description="BPTI/Kunitz inhibitor" evidence="1">
    <location>
        <begin position="197"/>
        <end position="247"/>
    </location>
</feature>
<feature type="domain" description="BPTI/Kunitz inhibitor" evidence="1">
    <location>
        <begin position="133"/>
        <end position="186"/>
    </location>
</feature>
<protein>
    <submittedName>
        <fullName evidence="3">Kunitz/Bovine pancreatic trypsin inhibitor domain protein</fullName>
    </submittedName>
</protein>
<reference evidence="2" key="1">
    <citation type="submission" date="2012-04" db="EMBL/GenBank/DDBJ databases">
        <title>The Genome Sequence of Loa loa.</title>
        <authorList>
            <consortium name="The Broad Institute Genome Sequencing Platform"/>
            <consortium name="Broad Institute Genome Sequencing Center for Infectious Disease"/>
            <person name="Nutman T.B."/>
            <person name="Fink D.L."/>
            <person name="Russ C."/>
            <person name="Young S."/>
            <person name="Zeng Q."/>
            <person name="Gargeya S."/>
            <person name="Alvarado L."/>
            <person name="Berlin A."/>
            <person name="Chapman S.B."/>
            <person name="Chen Z."/>
            <person name="Freedman E."/>
            <person name="Gellesch M."/>
            <person name="Goldberg J."/>
            <person name="Griggs A."/>
            <person name="Gujja S."/>
            <person name="Heilman E.R."/>
            <person name="Heiman D."/>
            <person name="Howarth C."/>
            <person name="Mehta T."/>
            <person name="Neiman D."/>
            <person name="Pearson M."/>
            <person name="Roberts A."/>
            <person name="Saif S."/>
            <person name="Shea T."/>
            <person name="Shenoy N."/>
            <person name="Sisk P."/>
            <person name="Stolte C."/>
            <person name="Sykes S."/>
            <person name="White J."/>
            <person name="Yandava C."/>
            <person name="Haas B."/>
            <person name="Henn M.R."/>
            <person name="Nusbaum C."/>
            <person name="Birren B."/>
        </authorList>
    </citation>
    <scope>NUCLEOTIDE SEQUENCE [LARGE SCALE GENOMIC DNA]</scope>
</reference>
<evidence type="ECO:0000313" key="3">
    <source>
        <dbReference type="WBParaSite" id="EN70_10127"/>
    </source>
</evidence>
<dbReference type="Pfam" id="PF00014">
    <property type="entry name" value="Kunitz_BPTI"/>
    <property type="match status" value="3"/>
</dbReference>